<feature type="compositionally biased region" description="Low complexity" evidence="12">
    <location>
        <begin position="124"/>
        <end position="138"/>
    </location>
</feature>
<dbReference type="PANTHER" id="PTHR11224">
    <property type="entry name" value="MAKORIN-RELATED"/>
    <property type="match status" value="1"/>
</dbReference>
<dbReference type="SMART" id="SM00356">
    <property type="entry name" value="ZnF_C3H1"/>
    <property type="match status" value="4"/>
</dbReference>
<sequence>MAEAAAPGATAATSGAEAAAAAMAAASPTPLPTVAAASPGAGVRGGGSDRSGGAWTKQVTCRYFIHRVCKEGDNCRYSHDLSDRPYGAVCTDFQRGYRVYRDRCRYDHRKPLKQGKATATDLTAKSSPAASPSLPSAVGPLAKMDAGKAKSRNSNLATVGPGSEDWVNAIEFVPGQPYRGRTTPFCTDAPLQGSVTKEESQKKQTAVKTKKQLCPYAAVGDCRYGENCVYLHGYSCDTCGLQVLHPTDVAQRSQHIKSCIEAHDKVMERSFAVQRSKDKVCGICMEVVYEKGNPSERRFGILSNCNHTYCLKCIRKWRNAKQFDSKIIKSCPECRITSKFVIPSEYWVEDKEEKQKLIQKYKEVMSNKACRHFGERRGSLPFGGNCCCAHAYPDGRREGLQRQKVGTSSRYRAQRMNHFWKFIEETENSSPFDNNEEEVVIFELAEISLMLLATSGDNALTDSEDEWDLFLDVLEDFYDLDL</sequence>
<keyword evidence="4" id="KW-0808">Transferase</keyword>
<dbReference type="UniPathway" id="UPA00143"/>
<evidence type="ECO:0000313" key="16">
    <source>
        <dbReference type="Proteomes" id="UP000694414"/>
    </source>
</evidence>
<protein>
    <recommendedName>
        <fullName evidence="3">RING-type E3 ubiquitin transferase</fullName>
        <ecNumber evidence="3">2.3.2.27</ecNumber>
    </recommendedName>
    <alternativeName>
        <fullName evidence="10">RING-type E3 ubiquitin transferase makorin-1</fullName>
    </alternativeName>
</protein>
<reference evidence="15" key="2">
    <citation type="submission" date="2025-09" db="UniProtKB">
        <authorList>
            <consortium name="Ensembl"/>
        </authorList>
    </citation>
    <scope>IDENTIFICATION</scope>
</reference>
<keyword evidence="16" id="KW-1185">Reference proteome</keyword>
<dbReference type="InterPro" id="IPR041367">
    <property type="entry name" value="Znf-CCCH_4"/>
</dbReference>
<dbReference type="InterPro" id="IPR045072">
    <property type="entry name" value="MKRN-like"/>
</dbReference>
<evidence type="ECO:0000256" key="8">
    <source>
        <dbReference type="ARBA" id="ARBA00022786"/>
    </source>
</evidence>
<evidence type="ECO:0000256" key="3">
    <source>
        <dbReference type="ARBA" id="ARBA00012483"/>
    </source>
</evidence>
<dbReference type="Pfam" id="PF18044">
    <property type="entry name" value="zf-CCCH_4"/>
    <property type="match status" value="1"/>
</dbReference>
<evidence type="ECO:0000256" key="5">
    <source>
        <dbReference type="ARBA" id="ARBA00022723"/>
    </source>
</evidence>
<comment type="pathway">
    <text evidence="2">Protein modification; protein ubiquitination.</text>
</comment>
<feature type="zinc finger region" description="C3H1-type" evidence="11">
    <location>
        <begin position="55"/>
        <end position="82"/>
    </location>
</feature>
<dbReference type="CDD" id="cd16730">
    <property type="entry name" value="RING-HC_MKRN1_3"/>
    <property type="match status" value="1"/>
</dbReference>
<evidence type="ECO:0000256" key="11">
    <source>
        <dbReference type="PROSITE-ProRule" id="PRU00723"/>
    </source>
</evidence>
<name>A0A8C9AES2_PROSS</name>
<dbReference type="AlphaFoldDB" id="A0A8C9AES2"/>
<accession>A0A8C9AES2</accession>
<feature type="domain" description="RING-type" evidence="13">
    <location>
        <begin position="281"/>
        <end position="335"/>
    </location>
</feature>
<keyword evidence="5 11" id="KW-0479">Metal-binding</keyword>
<dbReference type="PROSITE" id="PS00518">
    <property type="entry name" value="ZF_RING_1"/>
    <property type="match status" value="1"/>
</dbReference>
<dbReference type="Gene3D" id="3.30.40.10">
    <property type="entry name" value="Zinc/RING finger domain, C3HC4 (zinc finger)"/>
    <property type="match status" value="1"/>
</dbReference>
<evidence type="ECO:0000256" key="2">
    <source>
        <dbReference type="ARBA" id="ARBA00004906"/>
    </source>
</evidence>
<dbReference type="SUPFAM" id="SSF90229">
    <property type="entry name" value="CCCH zinc finger"/>
    <property type="match status" value="2"/>
</dbReference>
<evidence type="ECO:0000256" key="9">
    <source>
        <dbReference type="ARBA" id="ARBA00022833"/>
    </source>
</evidence>
<keyword evidence="8" id="KW-0833">Ubl conjugation pathway</keyword>
<dbReference type="GeneTree" id="ENSGT00950000183077"/>
<dbReference type="Gene3D" id="4.10.1000.10">
    <property type="entry name" value="Zinc finger, CCCH-type"/>
    <property type="match status" value="1"/>
</dbReference>
<dbReference type="GO" id="GO:0061630">
    <property type="term" value="F:ubiquitin protein ligase activity"/>
    <property type="evidence" value="ECO:0007669"/>
    <property type="project" value="UniProtKB-EC"/>
</dbReference>
<feature type="domain" description="C3H1-type" evidence="14">
    <location>
        <begin position="55"/>
        <end position="82"/>
    </location>
</feature>
<dbReference type="InterPro" id="IPR000571">
    <property type="entry name" value="Znf_CCCH"/>
</dbReference>
<dbReference type="PROSITE" id="PS50089">
    <property type="entry name" value="ZF_RING_2"/>
    <property type="match status" value="1"/>
</dbReference>
<keyword evidence="7 11" id="KW-0863">Zinc-finger</keyword>
<evidence type="ECO:0000259" key="13">
    <source>
        <dbReference type="PROSITE" id="PS50089"/>
    </source>
</evidence>
<evidence type="ECO:0000259" key="14">
    <source>
        <dbReference type="PROSITE" id="PS50103"/>
    </source>
</evidence>
<evidence type="ECO:0000256" key="6">
    <source>
        <dbReference type="ARBA" id="ARBA00022737"/>
    </source>
</evidence>
<dbReference type="Ensembl" id="ENSPSMT00000032545.1">
    <property type="protein sequence ID" value="ENSPSMP00000028161.1"/>
    <property type="gene ID" value="ENSPSMG00000019616.1"/>
</dbReference>
<dbReference type="SMART" id="SM00184">
    <property type="entry name" value="RING"/>
    <property type="match status" value="1"/>
</dbReference>
<dbReference type="Pfam" id="PF15815">
    <property type="entry name" value="MKRN1_C"/>
    <property type="match status" value="1"/>
</dbReference>
<dbReference type="InterPro" id="IPR017907">
    <property type="entry name" value="Znf_RING_CS"/>
</dbReference>
<dbReference type="InterPro" id="IPR001841">
    <property type="entry name" value="Znf_RING"/>
</dbReference>
<comment type="catalytic activity">
    <reaction evidence="1">
        <text>S-ubiquitinyl-[E2 ubiquitin-conjugating enzyme]-L-cysteine + [acceptor protein]-L-lysine = [E2 ubiquitin-conjugating enzyme]-L-cysteine + N(6)-ubiquitinyl-[acceptor protein]-L-lysine.</text>
        <dbReference type="EC" id="2.3.2.27"/>
    </reaction>
</comment>
<dbReference type="InterPro" id="IPR018957">
    <property type="entry name" value="Znf_C3HC4_RING-type"/>
</dbReference>
<evidence type="ECO:0000256" key="7">
    <source>
        <dbReference type="ARBA" id="ARBA00022771"/>
    </source>
</evidence>
<organism evidence="15 16">
    <name type="scientific">Prolemur simus</name>
    <name type="common">Greater bamboo lemur</name>
    <name type="synonym">Hapalemur simus</name>
    <dbReference type="NCBI Taxonomy" id="1328070"/>
    <lineage>
        <taxon>Eukaryota</taxon>
        <taxon>Metazoa</taxon>
        <taxon>Chordata</taxon>
        <taxon>Craniata</taxon>
        <taxon>Vertebrata</taxon>
        <taxon>Euteleostomi</taxon>
        <taxon>Mammalia</taxon>
        <taxon>Eutheria</taxon>
        <taxon>Euarchontoglires</taxon>
        <taxon>Primates</taxon>
        <taxon>Strepsirrhini</taxon>
        <taxon>Lemuriformes</taxon>
        <taxon>Lemuridae</taxon>
        <taxon>Prolemur</taxon>
    </lineage>
</organism>
<dbReference type="PROSITE" id="PS50103">
    <property type="entry name" value="ZF_C3H1"/>
    <property type="match status" value="2"/>
</dbReference>
<keyword evidence="6" id="KW-0677">Repeat</keyword>
<feature type="zinc finger region" description="C3H1-type" evidence="11">
    <location>
        <begin position="208"/>
        <end position="235"/>
    </location>
</feature>
<keyword evidence="9 11" id="KW-0862">Zinc</keyword>
<evidence type="ECO:0000256" key="12">
    <source>
        <dbReference type="SAM" id="MobiDB-lite"/>
    </source>
</evidence>
<dbReference type="InterPro" id="IPR031644">
    <property type="entry name" value="MKRN1_C"/>
</dbReference>
<dbReference type="SUPFAM" id="SSF57850">
    <property type="entry name" value="RING/U-box"/>
    <property type="match status" value="1"/>
</dbReference>
<dbReference type="FunFam" id="3.30.40.10:FF:000117">
    <property type="entry name" value="Probable E3 ubiquitin-protein ligase makorin-1"/>
    <property type="match status" value="1"/>
</dbReference>
<evidence type="ECO:0000256" key="1">
    <source>
        <dbReference type="ARBA" id="ARBA00000900"/>
    </source>
</evidence>
<dbReference type="Pfam" id="PF00097">
    <property type="entry name" value="zf-C3HC4"/>
    <property type="match status" value="1"/>
</dbReference>
<evidence type="ECO:0000256" key="10">
    <source>
        <dbReference type="ARBA" id="ARBA00042581"/>
    </source>
</evidence>
<dbReference type="EC" id="2.3.2.27" evidence="3"/>
<proteinExistence type="predicted"/>
<reference evidence="15" key="1">
    <citation type="submission" date="2025-08" db="UniProtKB">
        <authorList>
            <consortium name="Ensembl"/>
        </authorList>
    </citation>
    <scope>IDENTIFICATION</scope>
</reference>
<dbReference type="Proteomes" id="UP000694414">
    <property type="component" value="Unplaced"/>
</dbReference>
<dbReference type="GO" id="GO:0008270">
    <property type="term" value="F:zinc ion binding"/>
    <property type="evidence" value="ECO:0007669"/>
    <property type="project" value="UniProtKB-KW"/>
</dbReference>
<dbReference type="InterPro" id="IPR036855">
    <property type="entry name" value="Znf_CCCH_sf"/>
</dbReference>
<dbReference type="InterPro" id="IPR013083">
    <property type="entry name" value="Znf_RING/FYVE/PHD"/>
</dbReference>
<evidence type="ECO:0000256" key="4">
    <source>
        <dbReference type="ARBA" id="ARBA00022679"/>
    </source>
</evidence>
<dbReference type="GO" id="GO:0000209">
    <property type="term" value="P:protein polyubiquitination"/>
    <property type="evidence" value="ECO:0007669"/>
    <property type="project" value="InterPro"/>
</dbReference>
<evidence type="ECO:0000313" key="15">
    <source>
        <dbReference type="Ensembl" id="ENSPSMP00000028161.1"/>
    </source>
</evidence>
<dbReference type="Gene3D" id="2.30.30.1190">
    <property type="match status" value="1"/>
</dbReference>
<dbReference type="PANTHER" id="PTHR11224:SF37">
    <property type="entry name" value="E3 UBIQUITIN-PROTEIN LIGASE MAKORIN-1"/>
    <property type="match status" value="1"/>
</dbReference>
<feature type="region of interest" description="Disordered" evidence="12">
    <location>
        <begin position="112"/>
        <end position="138"/>
    </location>
</feature>
<feature type="domain" description="C3H1-type" evidence="14">
    <location>
        <begin position="208"/>
        <end position="235"/>
    </location>
</feature>